<feature type="active site" description="Charge relay system" evidence="7 8">
    <location>
        <position position="319"/>
    </location>
</feature>
<proteinExistence type="inferred from homology"/>
<feature type="active site" description="Charge relay system" evidence="7 8">
    <location>
        <position position="648"/>
    </location>
</feature>
<dbReference type="RefSeq" id="WP_067331834.1">
    <property type="nucleotide sequence ID" value="NZ_LNKT01000056.1"/>
</dbReference>
<evidence type="ECO:0000259" key="11">
    <source>
        <dbReference type="Pfam" id="PF00082"/>
    </source>
</evidence>
<dbReference type="InterPro" id="IPR022398">
    <property type="entry name" value="Peptidase_S8_His-AS"/>
</dbReference>
<keyword evidence="14" id="KW-1185">Reference proteome</keyword>
<dbReference type="SUPFAM" id="SSF52743">
    <property type="entry name" value="Subtilisin-like"/>
    <property type="match status" value="1"/>
</dbReference>
<evidence type="ECO:0000259" key="12">
    <source>
        <dbReference type="Pfam" id="PF24981"/>
    </source>
</evidence>
<dbReference type="Gene3D" id="3.40.50.200">
    <property type="entry name" value="Peptidase S8/S53 domain"/>
    <property type="match status" value="2"/>
</dbReference>
<dbReference type="InterPro" id="IPR000209">
    <property type="entry name" value="Peptidase_S8/S53_dom"/>
</dbReference>
<dbReference type="CDD" id="cd07473">
    <property type="entry name" value="Peptidases_S8_Subtilisin_like"/>
    <property type="match status" value="1"/>
</dbReference>
<evidence type="ECO:0000256" key="5">
    <source>
        <dbReference type="ARBA" id="ARBA00022801"/>
    </source>
</evidence>
<evidence type="ECO:0000313" key="13">
    <source>
        <dbReference type="EMBL" id="KYJ85887.1"/>
    </source>
</evidence>
<evidence type="ECO:0000256" key="9">
    <source>
        <dbReference type="RuleBase" id="RU003355"/>
    </source>
</evidence>
<dbReference type="InterPro" id="IPR014756">
    <property type="entry name" value="Ig_E-set"/>
</dbReference>
<dbReference type="InterPro" id="IPR015915">
    <property type="entry name" value="Kelch-typ_b-propeller"/>
</dbReference>
<dbReference type="InterPro" id="IPR023828">
    <property type="entry name" value="Peptidase_S8_Ser-AS"/>
</dbReference>
<dbReference type="PANTHER" id="PTHR43399:SF4">
    <property type="entry name" value="CELL WALL-ASSOCIATED PROTEASE"/>
    <property type="match status" value="1"/>
</dbReference>
<accession>A0A151CEG4</accession>
<dbReference type="InterPro" id="IPR013783">
    <property type="entry name" value="Ig-like_fold"/>
</dbReference>
<feature type="active site" description="Charge relay system" evidence="7 8">
    <location>
        <position position="259"/>
    </location>
</feature>
<feature type="domain" description="Peptidase S8/S53" evidence="11">
    <location>
        <begin position="610"/>
        <end position="684"/>
    </location>
</feature>
<reference evidence="13 14" key="1">
    <citation type="submission" date="2015-11" db="EMBL/GenBank/DDBJ databases">
        <title>Draft genome of Sulfurovum riftiae 1812E, a member of the Epsilonproteobacteria isolated from the tube of the deep-sea hydrothermal vent tubewom Riftia pachyptila.</title>
        <authorList>
            <person name="Vetriani C."/>
            <person name="Giovannelli D."/>
        </authorList>
    </citation>
    <scope>NUCLEOTIDE SEQUENCE [LARGE SCALE GENOMIC DNA]</scope>
    <source>
        <strain evidence="13 14">1812E</strain>
    </source>
</reference>
<dbReference type="Pfam" id="PF00082">
    <property type="entry name" value="Peptidase_S8"/>
    <property type="match status" value="2"/>
</dbReference>
<feature type="compositionally biased region" description="Basic residues" evidence="10">
    <location>
        <begin position="100"/>
        <end position="122"/>
    </location>
</feature>
<dbReference type="PROSITE" id="PS51892">
    <property type="entry name" value="SUBTILASE"/>
    <property type="match status" value="1"/>
</dbReference>
<keyword evidence="4" id="KW-0677">Repeat</keyword>
<dbReference type="InterPro" id="IPR034204">
    <property type="entry name" value="PfSUB1-like_cat_dom"/>
</dbReference>
<protein>
    <recommendedName>
        <fullName evidence="15">Peptidase S8/S53 domain-containing protein</fullName>
    </recommendedName>
</protein>
<dbReference type="InterPro" id="IPR056737">
    <property type="entry name" value="Beta-prop_ATRN-MKLN-like"/>
</dbReference>
<feature type="region of interest" description="Disordered" evidence="10">
    <location>
        <begin position="100"/>
        <end position="124"/>
    </location>
</feature>
<dbReference type="InterPro" id="IPR006652">
    <property type="entry name" value="Kelch_1"/>
</dbReference>
<evidence type="ECO:0000256" key="6">
    <source>
        <dbReference type="ARBA" id="ARBA00022825"/>
    </source>
</evidence>
<evidence type="ECO:0000256" key="10">
    <source>
        <dbReference type="SAM" id="MobiDB-lite"/>
    </source>
</evidence>
<dbReference type="Pfam" id="PF24981">
    <property type="entry name" value="Beta-prop_ATRN-LZTR1"/>
    <property type="match status" value="1"/>
</dbReference>
<evidence type="ECO:0000256" key="2">
    <source>
        <dbReference type="ARBA" id="ARBA00022441"/>
    </source>
</evidence>
<keyword evidence="2" id="KW-0880">Kelch repeat</keyword>
<dbReference type="Proteomes" id="UP000075359">
    <property type="component" value="Unassembled WGS sequence"/>
</dbReference>
<comment type="similarity">
    <text evidence="1 8 9">Belongs to the peptidase S8 family.</text>
</comment>
<dbReference type="GO" id="GO:0004252">
    <property type="term" value="F:serine-type endopeptidase activity"/>
    <property type="evidence" value="ECO:0007669"/>
    <property type="project" value="UniProtKB-UniRule"/>
</dbReference>
<organism evidence="13 14">
    <name type="scientific">Sulfurovum riftiae</name>
    <dbReference type="NCBI Taxonomy" id="1630136"/>
    <lineage>
        <taxon>Bacteria</taxon>
        <taxon>Pseudomonadati</taxon>
        <taxon>Campylobacterota</taxon>
        <taxon>Epsilonproteobacteria</taxon>
        <taxon>Campylobacterales</taxon>
        <taxon>Sulfurovaceae</taxon>
        <taxon>Sulfurovum</taxon>
    </lineage>
</organism>
<evidence type="ECO:0000256" key="4">
    <source>
        <dbReference type="ARBA" id="ARBA00022737"/>
    </source>
</evidence>
<dbReference type="STRING" id="1630136.AS592_04660"/>
<keyword evidence="3 8" id="KW-0645">Protease</keyword>
<evidence type="ECO:0000313" key="14">
    <source>
        <dbReference type="Proteomes" id="UP000075359"/>
    </source>
</evidence>
<comment type="caution">
    <text evidence="13">The sequence shown here is derived from an EMBL/GenBank/DDBJ whole genome shotgun (WGS) entry which is preliminary data.</text>
</comment>
<dbReference type="InterPro" id="IPR015500">
    <property type="entry name" value="Peptidase_S8_subtilisin-rel"/>
</dbReference>
<dbReference type="PRINTS" id="PR00723">
    <property type="entry name" value="SUBTILISIN"/>
</dbReference>
<feature type="domain" description="Attractin/MKLN-like beta-propeller" evidence="12">
    <location>
        <begin position="801"/>
        <end position="1004"/>
    </location>
</feature>
<dbReference type="PROSITE" id="PS00137">
    <property type="entry name" value="SUBTILASE_HIS"/>
    <property type="match status" value="1"/>
</dbReference>
<dbReference type="GO" id="GO:0006508">
    <property type="term" value="P:proteolysis"/>
    <property type="evidence" value="ECO:0007669"/>
    <property type="project" value="UniProtKB-KW"/>
</dbReference>
<dbReference type="PROSITE" id="PS00138">
    <property type="entry name" value="SUBTILASE_SER"/>
    <property type="match status" value="1"/>
</dbReference>
<gene>
    <name evidence="13" type="ORF">AS592_04660</name>
</gene>
<dbReference type="OrthoDB" id="9804931at2"/>
<dbReference type="SUPFAM" id="SSF117281">
    <property type="entry name" value="Kelch motif"/>
    <property type="match status" value="1"/>
</dbReference>
<dbReference type="Gene3D" id="2.120.10.80">
    <property type="entry name" value="Kelch-type beta propeller"/>
    <property type="match status" value="2"/>
</dbReference>
<sequence length="1089" mass="118688">MVINKKQILVSVFLFFFLLTGLNAAKDNKNIPKNISKNIKRSSVDLKKLSVDEIQTIRSVDVLSEGATSTPAQSEANIVQVPQDAAKTNPSMFVSKKHLEKIKQKKLKKEQVSKKPKKPKNPKYKENEVIVLIKKDKENEALNHIKKDKNLKILKKFKLKTKISEKVFLHIKAKNLSTEQLLKKLKDTYYIESVSPNYIYHLNALPNDVGTQYQWGFNNTGQGFPPYHWLKGTADADIDASEAWDIRTDSTSVVAAVIDTGVDYTNEDLTGNMWTNPDEIPNNGVDDDSNGFIDDYYGANTASDKNGQAEGDPMDVQGHGTHVAGTVGAVGDNSKGVSGVNWEVKVMALNAYKPGEGFYSDDLLEAIQYILDKKANGINVVVVNASYGGGGGSQGDTMANAIQSLGDSGIIFAAAAGNDGSDNDATPHYPSSYDEENIISIANTDYNDDYASSSNYGVTSVDLSAPGSYILSTKWSGSDMVPHEVDEQWYQSQEGGWSHGGTNDNWELIIKDMVYFEGNNECWSDSSGNYSPNTNAYLDSPVFDLSNPVGNDLYLFFYITGRIIDTDDYLGIEYWNSSTNSWDPQITITGDYSSGISYVKQSIDSKYHTSDFRVRFRMVSDGNNQNDGYYIDDVSVGSGTYRVISGTSMATPHVTGAVALLAAEFTNENVTVRKDRILASADPLSTTGKTVTDARLNLFNALQNPALVSITPQYGMTSGNSFTLDGHSFGDVTGKVEFVDGDGNTVEAATTAWANEQITATIPNGYPGKHIRVSRSSDSKSQFIDGSRWSQETDIPLNIDSAAAVAYNGKIYLFGGQTDFVESAAVHIYDTSTHTWSTGTDIPTPRTYASIVLIGDNVYLIGGYAQTTGDIESIVEVYNIGTDTWSTIANLPQALAFTSAAVLNGNIYVSGGTLDGRSAEDALYEYNFSNEGWTAKTPMNYRKSGHGMLAYDGKLYVFGGSDWETGVGADFVDSQKMEIYDPSSNSWSLGVSMPRGVVQFGYAIGVENSQTVFKLAGGTQSWWGNAEQTVMTYNTSTNQWYHTNEGLDELLNTKLGTSLVNVSGDGFYSLGGFDTQASSSKAEMEKLGD</sequence>
<name>A0A151CEG4_9BACT</name>
<keyword evidence="5 8" id="KW-0378">Hydrolase</keyword>
<evidence type="ECO:0000256" key="7">
    <source>
        <dbReference type="PIRSR" id="PIRSR615500-1"/>
    </source>
</evidence>
<dbReference type="SUPFAM" id="SSF81296">
    <property type="entry name" value="E set domains"/>
    <property type="match status" value="1"/>
</dbReference>
<evidence type="ECO:0008006" key="15">
    <source>
        <dbReference type="Google" id="ProtNLM"/>
    </source>
</evidence>
<dbReference type="InterPro" id="IPR036852">
    <property type="entry name" value="Peptidase_S8/S53_dom_sf"/>
</dbReference>
<evidence type="ECO:0000256" key="8">
    <source>
        <dbReference type="PROSITE-ProRule" id="PRU01240"/>
    </source>
</evidence>
<keyword evidence="6 8" id="KW-0720">Serine protease</keyword>
<dbReference type="EMBL" id="LNKT01000056">
    <property type="protein sequence ID" value="KYJ85887.1"/>
    <property type="molecule type" value="Genomic_DNA"/>
</dbReference>
<evidence type="ECO:0000256" key="1">
    <source>
        <dbReference type="ARBA" id="ARBA00011073"/>
    </source>
</evidence>
<dbReference type="Gene3D" id="2.60.40.10">
    <property type="entry name" value="Immunoglobulins"/>
    <property type="match status" value="1"/>
</dbReference>
<dbReference type="PANTHER" id="PTHR43399">
    <property type="entry name" value="SUBTILISIN-RELATED"/>
    <property type="match status" value="1"/>
</dbReference>
<dbReference type="InterPro" id="IPR023827">
    <property type="entry name" value="Peptidase_S8_Asp-AS"/>
</dbReference>
<dbReference type="InterPro" id="IPR051048">
    <property type="entry name" value="Peptidase_S8/S53_subtilisin"/>
</dbReference>
<evidence type="ECO:0000256" key="3">
    <source>
        <dbReference type="ARBA" id="ARBA00022670"/>
    </source>
</evidence>
<dbReference type="PROSITE" id="PS00136">
    <property type="entry name" value="SUBTILASE_ASP"/>
    <property type="match status" value="1"/>
</dbReference>
<dbReference type="SMART" id="SM00612">
    <property type="entry name" value="Kelch"/>
    <property type="match status" value="4"/>
</dbReference>
<dbReference type="AlphaFoldDB" id="A0A151CEG4"/>
<feature type="domain" description="Peptidase S8/S53" evidence="11">
    <location>
        <begin position="252"/>
        <end position="495"/>
    </location>
</feature>